<protein>
    <submittedName>
        <fullName evidence="2">Multidrug efflux pump subunit AcrA (Membrane-fusion protein)</fullName>
    </submittedName>
</protein>
<evidence type="ECO:0000313" key="2">
    <source>
        <dbReference type="EMBL" id="SDL74174.1"/>
    </source>
</evidence>
<dbReference type="PANTHER" id="PTHR30469:SF15">
    <property type="entry name" value="HLYD FAMILY OF SECRETION PROTEINS"/>
    <property type="match status" value="1"/>
</dbReference>
<dbReference type="SUPFAM" id="SSF111369">
    <property type="entry name" value="HlyD-like secretion proteins"/>
    <property type="match status" value="2"/>
</dbReference>
<accession>A0A1G9MJ62</accession>
<dbReference type="Gene3D" id="2.40.50.100">
    <property type="match status" value="1"/>
</dbReference>
<evidence type="ECO:0000256" key="1">
    <source>
        <dbReference type="SAM" id="Phobius"/>
    </source>
</evidence>
<dbReference type="STRING" id="192904.SAMN04488514_102545"/>
<organism evidence="2 3">
    <name type="scientific">Kriegella aquimaris</name>
    <dbReference type="NCBI Taxonomy" id="192904"/>
    <lineage>
        <taxon>Bacteria</taxon>
        <taxon>Pseudomonadati</taxon>
        <taxon>Bacteroidota</taxon>
        <taxon>Flavobacteriia</taxon>
        <taxon>Flavobacteriales</taxon>
        <taxon>Flavobacteriaceae</taxon>
        <taxon>Kriegella</taxon>
    </lineage>
</organism>
<evidence type="ECO:0000313" key="3">
    <source>
        <dbReference type="Proteomes" id="UP000199440"/>
    </source>
</evidence>
<proteinExistence type="predicted"/>
<name>A0A1G9MJ62_9FLAO</name>
<dbReference type="Gene3D" id="2.40.30.170">
    <property type="match status" value="1"/>
</dbReference>
<keyword evidence="3" id="KW-1185">Reference proteome</keyword>
<keyword evidence="1" id="KW-0812">Transmembrane</keyword>
<dbReference type="EMBL" id="FNGV01000002">
    <property type="protein sequence ID" value="SDL74174.1"/>
    <property type="molecule type" value="Genomic_DNA"/>
</dbReference>
<keyword evidence="1" id="KW-0472">Membrane</keyword>
<dbReference type="AlphaFoldDB" id="A0A1G9MJ62"/>
<dbReference type="PANTHER" id="PTHR30469">
    <property type="entry name" value="MULTIDRUG RESISTANCE PROTEIN MDTA"/>
    <property type="match status" value="1"/>
</dbReference>
<dbReference type="GO" id="GO:1990281">
    <property type="term" value="C:efflux pump complex"/>
    <property type="evidence" value="ECO:0007669"/>
    <property type="project" value="TreeGrafter"/>
</dbReference>
<sequence length="387" mass="42977">MQSNDQSTFMDTRKIILSILGVLLIGASIYGAMAIVNSKKTLKPRPEKVVKTVFVDTVQNGTVSIVVPANGNLMAKQRVELYAEVQGVFRSGTKLFKAGQVYDRGETIIRIDASEYAASVQSAKSTLYNLITSIMPDLRLDYPEVFSKWQDYLNGFDINGSTPPLPEMTSEKEKYFISGRGILTNYYNIKNLEQRLSKYRISAPFKGVLAEALVTEGTLIRVGQKLGEFINTGVYELEVAVSKTYSDLLKVGETVDLVNLNGTKKYTGKVARINGRVDQGSQTIKAFIEVEDEGLREGMYLEAHLNAKEENDAIEVDRGLLLENDKIFVVRDTILDIIDVKPVYFSDRKVVLKNIPDGITIVSKPVVGAYAGMLVKVFDESNAKIKE</sequence>
<dbReference type="Proteomes" id="UP000199440">
    <property type="component" value="Unassembled WGS sequence"/>
</dbReference>
<dbReference type="GO" id="GO:0015562">
    <property type="term" value="F:efflux transmembrane transporter activity"/>
    <property type="evidence" value="ECO:0007669"/>
    <property type="project" value="TreeGrafter"/>
</dbReference>
<reference evidence="2 3" key="1">
    <citation type="submission" date="2016-10" db="EMBL/GenBank/DDBJ databases">
        <authorList>
            <person name="de Groot N.N."/>
        </authorList>
    </citation>
    <scope>NUCLEOTIDE SEQUENCE [LARGE SCALE GENOMIC DNA]</scope>
    <source>
        <strain evidence="2 3">DSM 19886</strain>
    </source>
</reference>
<dbReference type="Gene3D" id="1.10.287.470">
    <property type="entry name" value="Helix hairpin bin"/>
    <property type="match status" value="1"/>
</dbReference>
<feature type="transmembrane region" description="Helical" evidence="1">
    <location>
        <begin position="15"/>
        <end position="36"/>
    </location>
</feature>
<keyword evidence="1" id="KW-1133">Transmembrane helix</keyword>
<gene>
    <name evidence="2" type="ORF">SAMN04488514_102545</name>
</gene>